<evidence type="ECO:0000313" key="2">
    <source>
        <dbReference type="Proteomes" id="UP001159363"/>
    </source>
</evidence>
<sequence length="107" mass="12481">MDNIMSDFKEILSPDDIESFNLGIFLPRTTYTEEDLIIGLFYTDMHPCVNLFLRILATPPVSVETVEHTFSTHGHLKTWLRATIWEERFTDHALLQINKKIETDVDK</sequence>
<proteinExistence type="predicted"/>
<keyword evidence="2" id="KW-1185">Reference proteome</keyword>
<name>A0ABQ9H878_9NEOP</name>
<evidence type="ECO:0008006" key="3">
    <source>
        <dbReference type="Google" id="ProtNLM"/>
    </source>
</evidence>
<protein>
    <recommendedName>
        <fullName evidence="3">HAT C-terminal dimerisation domain-containing protein</fullName>
    </recommendedName>
</protein>
<reference evidence="1 2" key="1">
    <citation type="submission" date="2023-02" db="EMBL/GenBank/DDBJ databases">
        <title>LHISI_Scaffold_Assembly.</title>
        <authorList>
            <person name="Stuart O.P."/>
            <person name="Cleave R."/>
            <person name="Magrath M.J.L."/>
            <person name="Mikheyev A.S."/>
        </authorList>
    </citation>
    <scope>NUCLEOTIDE SEQUENCE [LARGE SCALE GENOMIC DNA]</scope>
    <source>
        <strain evidence="1">Daus_M_001</strain>
        <tissue evidence="1">Leg muscle</tissue>
    </source>
</reference>
<evidence type="ECO:0000313" key="1">
    <source>
        <dbReference type="EMBL" id="KAJ8880446.1"/>
    </source>
</evidence>
<organism evidence="1 2">
    <name type="scientific">Dryococelus australis</name>
    <dbReference type="NCBI Taxonomy" id="614101"/>
    <lineage>
        <taxon>Eukaryota</taxon>
        <taxon>Metazoa</taxon>
        <taxon>Ecdysozoa</taxon>
        <taxon>Arthropoda</taxon>
        <taxon>Hexapoda</taxon>
        <taxon>Insecta</taxon>
        <taxon>Pterygota</taxon>
        <taxon>Neoptera</taxon>
        <taxon>Polyneoptera</taxon>
        <taxon>Phasmatodea</taxon>
        <taxon>Verophasmatodea</taxon>
        <taxon>Anareolatae</taxon>
        <taxon>Phasmatidae</taxon>
        <taxon>Eurycanthinae</taxon>
        <taxon>Dryococelus</taxon>
    </lineage>
</organism>
<dbReference type="EMBL" id="JARBHB010000006">
    <property type="protein sequence ID" value="KAJ8880446.1"/>
    <property type="molecule type" value="Genomic_DNA"/>
</dbReference>
<gene>
    <name evidence="1" type="ORF">PR048_016915</name>
</gene>
<comment type="caution">
    <text evidence="1">The sequence shown here is derived from an EMBL/GenBank/DDBJ whole genome shotgun (WGS) entry which is preliminary data.</text>
</comment>
<feature type="non-terminal residue" evidence="1">
    <location>
        <position position="107"/>
    </location>
</feature>
<accession>A0ABQ9H878</accession>
<dbReference type="Proteomes" id="UP001159363">
    <property type="component" value="Chromosome 5"/>
</dbReference>